<evidence type="ECO:0000313" key="6">
    <source>
        <dbReference type="Proteomes" id="UP001044222"/>
    </source>
</evidence>
<dbReference type="PROSITE" id="PS50137">
    <property type="entry name" value="DS_RBD"/>
    <property type="match status" value="1"/>
</dbReference>
<gene>
    <name evidence="5" type="ORF">ANANG_G00079690</name>
</gene>
<evidence type="ECO:0000259" key="4">
    <source>
        <dbReference type="PROSITE" id="PS50137"/>
    </source>
</evidence>
<dbReference type="GO" id="GO:0007281">
    <property type="term" value="P:germ cell development"/>
    <property type="evidence" value="ECO:0007669"/>
    <property type="project" value="TreeGrafter"/>
</dbReference>
<evidence type="ECO:0000256" key="1">
    <source>
        <dbReference type="ARBA" id="ARBA00022884"/>
    </source>
</evidence>
<feature type="region of interest" description="Disordered" evidence="3">
    <location>
        <begin position="35"/>
        <end position="139"/>
    </location>
</feature>
<dbReference type="InterPro" id="IPR051740">
    <property type="entry name" value="DRBM-containing_protein"/>
</dbReference>
<dbReference type="PANTHER" id="PTHR46054:SF1">
    <property type="entry name" value="DOUBLE-STRANDED RNA-BINDING PROTEIN STAUFEN HOMOLOG 2"/>
    <property type="match status" value="1"/>
</dbReference>
<proteinExistence type="predicted"/>
<sequence>MQVKVGSEVTTGTGPNKKVSKRNAAEAMLLQLGYKASSTVQTPPDKQMDDKGWNGQKGAFPEAASNTQKGILHLSPDVYQEMEASRNKAGPGGAPANYLTPNDPSQGAPPSTAPPATAARRPWPGAAAQRDPRRRTPRA</sequence>
<evidence type="ECO:0000256" key="2">
    <source>
        <dbReference type="PROSITE-ProRule" id="PRU00266"/>
    </source>
</evidence>
<dbReference type="Pfam" id="PF00035">
    <property type="entry name" value="dsrm"/>
    <property type="match status" value="1"/>
</dbReference>
<dbReference type="Proteomes" id="UP001044222">
    <property type="component" value="Unassembled WGS sequence"/>
</dbReference>
<reference evidence="5" key="1">
    <citation type="submission" date="2021-01" db="EMBL/GenBank/DDBJ databases">
        <title>A chromosome-scale assembly of European eel, Anguilla anguilla.</title>
        <authorList>
            <person name="Henkel C."/>
            <person name="Jong-Raadsen S.A."/>
            <person name="Dufour S."/>
            <person name="Weltzien F.-A."/>
            <person name="Palstra A.P."/>
            <person name="Pelster B."/>
            <person name="Spaink H.P."/>
            <person name="Van Den Thillart G.E."/>
            <person name="Jansen H."/>
            <person name="Zahm M."/>
            <person name="Klopp C."/>
            <person name="Cedric C."/>
            <person name="Louis A."/>
            <person name="Berthelot C."/>
            <person name="Parey E."/>
            <person name="Roest Crollius H."/>
            <person name="Montfort J."/>
            <person name="Robinson-Rechavi M."/>
            <person name="Bucao C."/>
            <person name="Bouchez O."/>
            <person name="Gislard M."/>
            <person name="Lluch J."/>
            <person name="Milhes M."/>
            <person name="Lampietro C."/>
            <person name="Lopez Roques C."/>
            <person name="Donnadieu C."/>
            <person name="Braasch I."/>
            <person name="Desvignes T."/>
            <person name="Postlethwait J."/>
            <person name="Bobe J."/>
            <person name="Guiguen Y."/>
            <person name="Dirks R."/>
        </authorList>
    </citation>
    <scope>NUCLEOTIDE SEQUENCE</scope>
    <source>
        <strain evidence="5">Tag_6206</strain>
        <tissue evidence="5">Liver</tissue>
    </source>
</reference>
<dbReference type="PANTHER" id="PTHR46054">
    <property type="entry name" value="MATERNAL EFFECT PROTEIN STAUFEN"/>
    <property type="match status" value="1"/>
</dbReference>
<dbReference type="GO" id="GO:0032839">
    <property type="term" value="C:dendrite cytoplasm"/>
    <property type="evidence" value="ECO:0007669"/>
    <property type="project" value="GOC"/>
</dbReference>
<feature type="domain" description="DRBM" evidence="4">
    <location>
        <begin position="1"/>
        <end position="34"/>
    </location>
</feature>
<feature type="region of interest" description="Disordered" evidence="3">
    <location>
        <begin position="1"/>
        <end position="23"/>
    </location>
</feature>
<organism evidence="5 6">
    <name type="scientific">Anguilla anguilla</name>
    <name type="common">European freshwater eel</name>
    <name type="synonym">Muraena anguilla</name>
    <dbReference type="NCBI Taxonomy" id="7936"/>
    <lineage>
        <taxon>Eukaryota</taxon>
        <taxon>Metazoa</taxon>
        <taxon>Chordata</taxon>
        <taxon>Craniata</taxon>
        <taxon>Vertebrata</taxon>
        <taxon>Euteleostomi</taxon>
        <taxon>Actinopterygii</taxon>
        <taxon>Neopterygii</taxon>
        <taxon>Teleostei</taxon>
        <taxon>Anguilliformes</taxon>
        <taxon>Anguillidae</taxon>
        <taxon>Anguilla</taxon>
    </lineage>
</organism>
<dbReference type="GO" id="GO:0035418">
    <property type="term" value="P:protein localization to synapse"/>
    <property type="evidence" value="ECO:0007669"/>
    <property type="project" value="TreeGrafter"/>
</dbReference>
<keyword evidence="1 2" id="KW-0694">RNA-binding</keyword>
<name>A0A9D3S0L4_ANGAN</name>
<dbReference type="GO" id="GO:0098964">
    <property type="term" value="P:anterograde dendritic transport of messenger ribonucleoprotein complex"/>
    <property type="evidence" value="ECO:0007669"/>
    <property type="project" value="TreeGrafter"/>
</dbReference>
<dbReference type="GO" id="GO:0003725">
    <property type="term" value="F:double-stranded RNA binding"/>
    <property type="evidence" value="ECO:0007669"/>
    <property type="project" value="TreeGrafter"/>
</dbReference>
<dbReference type="FunFam" id="3.30.160.20:FF:000007">
    <property type="entry name" value="Double-stranded RNA-binding protein Staufen homolog 1"/>
    <property type="match status" value="1"/>
</dbReference>
<dbReference type="GO" id="GO:0043025">
    <property type="term" value="C:neuronal cell body"/>
    <property type="evidence" value="ECO:0007669"/>
    <property type="project" value="TreeGrafter"/>
</dbReference>
<accession>A0A9D3S0L4</accession>
<dbReference type="AlphaFoldDB" id="A0A9D3S0L4"/>
<dbReference type="GO" id="GO:0005886">
    <property type="term" value="C:plasma membrane"/>
    <property type="evidence" value="ECO:0007669"/>
    <property type="project" value="TreeGrafter"/>
</dbReference>
<feature type="compositionally biased region" description="Low complexity" evidence="3">
    <location>
        <begin position="104"/>
        <end position="129"/>
    </location>
</feature>
<comment type="caution">
    <text evidence="5">The sequence shown here is derived from an EMBL/GenBank/DDBJ whole genome shotgun (WGS) entry which is preliminary data.</text>
</comment>
<protein>
    <recommendedName>
        <fullName evidence="4">DRBM domain-containing protein</fullName>
    </recommendedName>
</protein>
<evidence type="ECO:0000313" key="5">
    <source>
        <dbReference type="EMBL" id="KAG5850198.1"/>
    </source>
</evidence>
<dbReference type="GO" id="GO:0010494">
    <property type="term" value="C:cytoplasmic stress granule"/>
    <property type="evidence" value="ECO:0007669"/>
    <property type="project" value="TreeGrafter"/>
</dbReference>
<dbReference type="EMBL" id="JAFIRN010000004">
    <property type="protein sequence ID" value="KAG5850198.1"/>
    <property type="molecule type" value="Genomic_DNA"/>
</dbReference>
<evidence type="ECO:0000256" key="3">
    <source>
        <dbReference type="SAM" id="MobiDB-lite"/>
    </source>
</evidence>
<dbReference type="SUPFAM" id="SSF54768">
    <property type="entry name" value="dsRNA-binding domain-like"/>
    <property type="match status" value="1"/>
</dbReference>
<dbReference type="Gene3D" id="3.30.160.20">
    <property type="match status" value="1"/>
</dbReference>
<keyword evidence="6" id="KW-1185">Reference proteome</keyword>
<dbReference type="GO" id="GO:0003729">
    <property type="term" value="F:mRNA binding"/>
    <property type="evidence" value="ECO:0007669"/>
    <property type="project" value="TreeGrafter"/>
</dbReference>
<dbReference type="GO" id="GO:0008298">
    <property type="term" value="P:intracellular mRNA localization"/>
    <property type="evidence" value="ECO:0007669"/>
    <property type="project" value="TreeGrafter"/>
</dbReference>
<dbReference type="InterPro" id="IPR014720">
    <property type="entry name" value="dsRBD_dom"/>
</dbReference>